<evidence type="ECO:0000256" key="3">
    <source>
        <dbReference type="ARBA" id="ARBA00023054"/>
    </source>
</evidence>
<evidence type="ECO:0000256" key="4">
    <source>
        <dbReference type="ARBA" id="ARBA00023172"/>
    </source>
</evidence>
<comment type="similarity">
    <text evidence="2">Belongs to the RmuC family.</text>
</comment>
<name>A0A3S4V6B6_9ACTO</name>
<dbReference type="PANTHER" id="PTHR30563:SF0">
    <property type="entry name" value="DNA RECOMBINATION PROTEIN RMUC"/>
    <property type="match status" value="1"/>
</dbReference>
<dbReference type="AlphaFoldDB" id="A0A3S4V6B6"/>
<dbReference type="GO" id="GO:0006310">
    <property type="term" value="P:DNA recombination"/>
    <property type="evidence" value="ECO:0007669"/>
    <property type="project" value="UniProtKB-KW"/>
</dbReference>
<evidence type="ECO:0000313" key="7">
    <source>
        <dbReference type="Proteomes" id="UP000269542"/>
    </source>
</evidence>
<keyword evidence="4" id="KW-0233">DNA recombination</keyword>
<evidence type="ECO:0000256" key="5">
    <source>
        <dbReference type="SAM" id="Coils"/>
    </source>
</evidence>
<dbReference type="KEGG" id="tbw:NCTC13354_00684"/>
<keyword evidence="3 5" id="KW-0175">Coiled coil</keyword>
<reference evidence="6 7" key="1">
    <citation type="submission" date="2018-12" db="EMBL/GenBank/DDBJ databases">
        <authorList>
            <consortium name="Pathogen Informatics"/>
        </authorList>
    </citation>
    <scope>NUCLEOTIDE SEQUENCE [LARGE SCALE GENOMIC DNA]</scope>
    <source>
        <strain evidence="6 7">NCTC13354</strain>
    </source>
</reference>
<dbReference type="InterPro" id="IPR003798">
    <property type="entry name" value="DNA_recombination_RmuC"/>
</dbReference>
<organism evidence="6 7">
    <name type="scientific">Trueperella bialowiezensis</name>
    <dbReference type="NCBI Taxonomy" id="312285"/>
    <lineage>
        <taxon>Bacteria</taxon>
        <taxon>Bacillati</taxon>
        <taxon>Actinomycetota</taxon>
        <taxon>Actinomycetes</taxon>
        <taxon>Actinomycetales</taxon>
        <taxon>Actinomycetaceae</taxon>
        <taxon>Trueperella</taxon>
    </lineage>
</organism>
<dbReference type="Proteomes" id="UP000269542">
    <property type="component" value="Chromosome"/>
</dbReference>
<dbReference type="OrthoDB" id="370725at2"/>
<dbReference type="PANTHER" id="PTHR30563">
    <property type="entry name" value="DNA RECOMBINATION PROTEIN RMUC"/>
    <property type="match status" value="1"/>
</dbReference>
<keyword evidence="7" id="KW-1185">Reference proteome</keyword>
<dbReference type="EMBL" id="LR134476">
    <property type="protein sequence ID" value="VEI12986.1"/>
    <property type="molecule type" value="Genomic_DNA"/>
</dbReference>
<evidence type="ECO:0000313" key="6">
    <source>
        <dbReference type="EMBL" id="VEI12986.1"/>
    </source>
</evidence>
<evidence type="ECO:0000256" key="1">
    <source>
        <dbReference type="ARBA" id="ARBA00003416"/>
    </source>
</evidence>
<dbReference type="Pfam" id="PF02646">
    <property type="entry name" value="RmuC"/>
    <property type="match status" value="1"/>
</dbReference>
<dbReference type="RefSeq" id="WP_126416149.1">
    <property type="nucleotide sequence ID" value="NZ_LR134476.1"/>
</dbReference>
<comment type="function">
    <text evidence="1">Involved in DNA recombination.</text>
</comment>
<feature type="coiled-coil region" evidence="5">
    <location>
        <begin position="31"/>
        <end position="72"/>
    </location>
</feature>
<proteinExistence type="inferred from homology"/>
<accession>A0A3S4V6B6</accession>
<evidence type="ECO:0000256" key="2">
    <source>
        <dbReference type="ARBA" id="ARBA00009840"/>
    </source>
</evidence>
<sequence length="409" mass="43638">MTISLVALMCVIMVCLAVGAAAGFYVGRGRARDAEARANDAAAKLAGAEVRAAAAEARSDQLLAENEGLIKRARDDADVLRALTPITKQLDQVDAHMRRLESATAARHSEVVTQLKREAEVTKELSDTTTSLNAALRSTSARGRWGEVQLRRLIEAAGMVEHVDFDTQVGSARFTNGAETALRPDVIIHLPGDGHIAVDAKVPMDSYLEAMELPAGDSAHAKQRADLLTRHARAMRGHVDALIKRNYPADFPDSPQVTVMFLPAESLLAEAVQADPTLLDHALTNGILLAAPSSLLALLRSIASVWSSSATSAEAREVVRLGRELVDRLSVFVGHMDRLGRSLGASVNHYNKAVSSLETRLLTKARQLGSLSAEGLESPTDISGDSGQIREFRAPEVAGVESPAEPSGN</sequence>
<protein>
    <submittedName>
        <fullName evidence="6">DNA recombination protein rmuC</fullName>
    </submittedName>
</protein>
<gene>
    <name evidence="6" type="primary">rmuC</name>
    <name evidence="6" type="ORF">NCTC13354_00684</name>
</gene>